<dbReference type="EMBL" id="FMAR01000025">
    <property type="protein sequence ID" value="SCC63852.1"/>
    <property type="molecule type" value="Genomic_DNA"/>
</dbReference>
<protein>
    <submittedName>
        <fullName evidence="1">Uncharacterized protein</fullName>
    </submittedName>
</protein>
<organism evidence="1 2">
    <name type="scientific">Chitinophaga costaii</name>
    <dbReference type="NCBI Taxonomy" id="1335309"/>
    <lineage>
        <taxon>Bacteria</taxon>
        <taxon>Pseudomonadati</taxon>
        <taxon>Bacteroidota</taxon>
        <taxon>Chitinophagia</taxon>
        <taxon>Chitinophagales</taxon>
        <taxon>Chitinophagaceae</taxon>
        <taxon>Chitinophaga</taxon>
    </lineage>
</organism>
<dbReference type="AlphaFoldDB" id="A0A1C4G6S6"/>
<dbReference type="STRING" id="1335309.GA0116948_12513"/>
<accession>A0A1C4G6S6</accession>
<name>A0A1C4G6S6_9BACT</name>
<keyword evidence="2" id="KW-1185">Reference proteome</keyword>
<proteinExistence type="predicted"/>
<evidence type="ECO:0000313" key="2">
    <source>
        <dbReference type="Proteomes" id="UP000242818"/>
    </source>
</evidence>
<evidence type="ECO:0000313" key="1">
    <source>
        <dbReference type="EMBL" id="SCC63852.1"/>
    </source>
</evidence>
<sequence length="56" mass="6308">MPKGSNSKISPSTINSRVFNQIKRTPGSENNFSKPEAYLNVVLFDYPFNMVIKATE</sequence>
<reference evidence="1 2" key="1">
    <citation type="submission" date="2016-08" db="EMBL/GenBank/DDBJ databases">
        <authorList>
            <person name="Seilhamer J.J."/>
        </authorList>
    </citation>
    <scope>NUCLEOTIDE SEQUENCE [LARGE SCALE GENOMIC DNA]</scope>
    <source>
        <strain evidence="1 2">A37T2</strain>
    </source>
</reference>
<gene>
    <name evidence="1" type="ORF">GA0116948_12513</name>
</gene>
<dbReference type="Proteomes" id="UP000242818">
    <property type="component" value="Unassembled WGS sequence"/>
</dbReference>